<comment type="caution">
    <text evidence="6">The sequence shown here is derived from an EMBL/GenBank/DDBJ whole genome shotgun (WGS) entry which is preliminary data.</text>
</comment>
<feature type="domain" description="Peptidase M14" evidence="5">
    <location>
        <begin position="158"/>
        <end position="473"/>
    </location>
</feature>
<dbReference type="PROSITE" id="PS52035">
    <property type="entry name" value="PEPTIDASE_M14"/>
    <property type="match status" value="1"/>
</dbReference>
<comment type="similarity">
    <text evidence="2 3">Belongs to the peptidase M14 family.</text>
</comment>
<dbReference type="SUPFAM" id="SSF53187">
    <property type="entry name" value="Zn-dependent exopeptidases"/>
    <property type="match status" value="1"/>
</dbReference>
<evidence type="ECO:0000256" key="3">
    <source>
        <dbReference type="PROSITE-ProRule" id="PRU01379"/>
    </source>
</evidence>
<feature type="active site" description="Proton donor/acceptor" evidence="3">
    <location>
        <position position="446"/>
    </location>
</feature>
<evidence type="ECO:0000256" key="4">
    <source>
        <dbReference type="SAM" id="SignalP"/>
    </source>
</evidence>
<gene>
    <name evidence="6" type="ORF">ACHAW5_006276</name>
</gene>
<dbReference type="InterPro" id="IPR000834">
    <property type="entry name" value="Peptidase_M14"/>
</dbReference>
<keyword evidence="4" id="KW-0732">Signal</keyword>
<dbReference type="Pfam" id="PF00246">
    <property type="entry name" value="Peptidase_M14"/>
    <property type="match status" value="1"/>
</dbReference>
<name>A0ABD3NUH1_9STRA</name>
<dbReference type="SMART" id="SM00631">
    <property type="entry name" value="Zn_pept"/>
    <property type="match status" value="1"/>
</dbReference>
<reference evidence="6 7" key="1">
    <citation type="submission" date="2024-10" db="EMBL/GenBank/DDBJ databases">
        <title>Updated reference genomes for cyclostephanoid diatoms.</title>
        <authorList>
            <person name="Roberts W.R."/>
            <person name="Alverson A.J."/>
        </authorList>
    </citation>
    <scope>NUCLEOTIDE SEQUENCE [LARGE SCALE GENOMIC DNA]</scope>
    <source>
        <strain evidence="6 7">AJA276-08</strain>
    </source>
</reference>
<comment type="cofactor">
    <cofactor evidence="1">
        <name>Zn(2+)</name>
        <dbReference type="ChEBI" id="CHEBI:29105"/>
    </cofactor>
</comment>
<organism evidence="6 7">
    <name type="scientific">Stephanodiscus triporus</name>
    <dbReference type="NCBI Taxonomy" id="2934178"/>
    <lineage>
        <taxon>Eukaryota</taxon>
        <taxon>Sar</taxon>
        <taxon>Stramenopiles</taxon>
        <taxon>Ochrophyta</taxon>
        <taxon>Bacillariophyta</taxon>
        <taxon>Coscinodiscophyceae</taxon>
        <taxon>Thalassiosirophycidae</taxon>
        <taxon>Stephanodiscales</taxon>
        <taxon>Stephanodiscaceae</taxon>
        <taxon>Stephanodiscus</taxon>
    </lineage>
</organism>
<dbReference type="Gene3D" id="3.40.630.10">
    <property type="entry name" value="Zn peptidases"/>
    <property type="match status" value="1"/>
</dbReference>
<dbReference type="Proteomes" id="UP001530315">
    <property type="component" value="Unassembled WGS sequence"/>
</dbReference>
<evidence type="ECO:0000313" key="6">
    <source>
        <dbReference type="EMBL" id="KAL3778972.1"/>
    </source>
</evidence>
<dbReference type="EMBL" id="JALLAZ020001191">
    <property type="protein sequence ID" value="KAL3778972.1"/>
    <property type="molecule type" value="Genomic_DNA"/>
</dbReference>
<proteinExistence type="inferred from homology"/>
<evidence type="ECO:0000313" key="7">
    <source>
        <dbReference type="Proteomes" id="UP001530315"/>
    </source>
</evidence>
<evidence type="ECO:0000256" key="1">
    <source>
        <dbReference type="ARBA" id="ARBA00001947"/>
    </source>
</evidence>
<dbReference type="PANTHER" id="PTHR11705">
    <property type="entry name" value="PROTEASE FAMILY M14 CARBOXYPEPTIDASE A,B"/>
    <property type="match status" value="1"/>
</dbReference>
<dbReference type="AlphaFoldDB" id="A0ABD3NUH1"/>
<feature type="chain" id="PRO_5044745120" description="Peptidase M14 domain-containing protein" evidence="4">
    <location>
        <begin position="28"/>
        <end position="667"/>
    </location>
</feature>
<evidence type="ECO:0000256" key="2">
    <source>
        <dbReference type="ARBA" id="ARBA00005988"/>
    </source>
</evidence>
<protein>
    <recommendedName>
        <fullName evidence="5">Peptidase M14 domain-containing protein</fullName>
    </recommendedName>
</protein>
<accession>A0ABD3NUH1</accession>
<feature type="signal peptide" evidence="4">
    <location>
        <begin position="1"/>
        <end position="27"/>
    </location>
</feature>
<evidence type="ECO:0000259" key="5">
    <source>
        <dbReference type="PROSITE" id="PS52035"/>
    </source>
</evidence>
<keyword evidence="7" id="KW-1185">Reference proteome</keyword>
<dbReference type="PANTHER" id="PTHR11705:SF119">
    <property type="entry name" value="OS02G0119300 PROTEIN"/>
    <property type="match status" value="1"/>
</dbReference>
<sequence>MQAVQRMIRPLVAVFAILISTTTTATAVTNTGNASAIPFPRVYVADILTPEKDPSNFSRFADEVDLLGFDHVTDLKATISFVVHDEEELDRLLLLAKTPKTETIGGTIDMDMAATEDLRKQIEFKGEGEMGPQSASVYAGEMGPQSNSVYATIANYPCYKSLQGSFDWMDDMVEKAKNITGLSVMKSDIGDSYYKTENATSGYDILALKITGNLANVTTKGIFFIMSGIHPRELTPPELASRWVNILINGYGVDADITAMLDSTEIHVVPQSNPDARQVAETNPAAMRRKSMNPGNSTCDGNPNKRGVDLNRNFPYQWGLEPGSSGDPCAETYRGASAGSEPEVRAIMDYTKAIFPSAQRKTDPQASYPESTTMGVFVDIHAFGNLILSPWRHSTTVISPNRDAITAISDKIQYFTNYGTSLGYTSAGTTVDYAFKDLGTASATIELGTAFYQDCATFEEIIWPLIRQPLMFLAKISMAPYTMGKGPDVTALSASVFAEQLTITAAASDSAWSKNKVSTSQQAVTEIRAWVNVHPYSLNAFDQNNTGYVLGNGSVTVNVSLLASGRHTVYVQAKDSADYRGPNSHTATEPQTNFETVRATEPQTNATPNVKAYDTQAYDTQAYDTQAYDTQAYDTQAYDTQAYDTQAYNTQAYNTQAYDTQACDTQA</sequence>